<evidence type="ECO:0000313" key="2">
    <source>
        <dbReference type="EMBL" id="EIT85946.1"/>
    </source>
</evidence>
<accession>I8J2J7</accession>
<evidence type="ECO:0000259" key="1">
    <source>
        <dbReference type="Pfam" id="PF21847"/>
    </source>
</evidence>
<protein>
    <recommendedName>
        <fullName evidence="1">DUF6906 domain-containing protein</fullName>
    </recommendedName>
</protein>
<feature type="domain" description="DUF6906" evidence="1">
    <location>
        <begin position="1"/>
        <end position="48"/>
    </location>
</feature>
<dbReference type="PATRIC" id="fig|1196324.3.peg.1825"/>
<dbReference type="EMBL" id="AKKV01000024">
    <property type="protein sequence ID" value="EIT85946.1"/>
    <property type="molecule type" value="Genomic_DNA"/>
</dbReference>
<name>I8J2J7_9BACL</name>
<comment type="caution">
    <text evidence="2">The sequence shown here is derived from an EMBL/GenBank/DDBJ whole genome shotgun (WGS) entry which is preliminary data.</text>
</comment>
<dbReference type="InterPro" id="IPR054201">
    <property type="entry name" value="DUF6906"/>
</dbReference>
<dbReference type="Pfam" id="PF21847">
    <property type="entry name" value="DUF6906"/>
    <property type="match status" value="1"/>
</dbReference>
<dbReference type="Proteomes" id="UP000004080">
    <property type="component" value="Unassembled WGS sequence"/>
</dbReference>
<organism evidence="2 3">
    <name type="scientific">Fictibacillus macauensis ZFHKF-1</name>
    <dbReference type="NCBI Taxonomy" id="1196324"/>
    <lineage>
        <taxon>Bacteria</taxon>
        <taxon>Bacillati</taxon>
        <taxon>Bacillota</taxon>
        <taxon>Bacilli</taxon>
        <taxon>Bacillales</taxon>
        <taxon>Fictibacillaceae</taxon>
        <taxon>Fictibacillus</taxon>
    </lineage>
</organism>
<sequence>MKHGKKPSRAQKENMQLRGLNTRNWLVIKVFPKEFHIVHRETGSLRVLETF</sequence>
<dbReference type="AlphaFoldDB" id="I8J2J7"/>
<reference evidence="2 3" key="1">
    <citation type="journal article" date="2012" name="J. Bacteriol.">
        <title>Genome of Bacillus macauensis ZFHKF-1, a Long-Chain-Forming Bacterium.</title>
        <authorList>
            <person name="Cai L."/>
            <person name="Zhang T."/>
        </authorList>
    </citation>
    <scope>NUCLEOTIDE SEQUENCE [LARGE SCALE GENOMIC DNA]</scope>
    <source>
        <strain evidence="2 3">ZFHKF-1</strain>
    </source>
</reference>
<dbReference type="STRING" id="1196324.A374_08924"/>
<proteinExistence type="predicted"/>
<evidence type="ECO:0000313" key="3">
    <source>
        <dbReference type="Proteomes" id="UP000004080"/>
    </source>
</evidence>
<gene>
    <name evidence="2" type="ORF">A374_08924</name>
</gene>
<dbReference type="RefSeq" id="WP_007201878.1">
    <property type="nucleotide sequence ID" value="NZ_AKKV01000024.1"/>
</dbReference>
<keyword evidence="3" id="KW-1185">Reference proteome</keyword>